<dbReference type="Proteomes" id="UP001344447">
    <property type="component" value="Unassembled WGS sequence"/>
</dbReference>
<proteinExistence type="predicted"/>
<name>A0AAN7YYX3_9MYCE</name>
<organism evidence="1 2">
    <name type="scientific">Dictyostelium firmibasis</name>
    <dbReference type="NCBI Taxonomy" id="79012"/>
    <lineage>
        <taxon>Eukaryota</taxon>
        <taxon>Amoebozoa</taxon>
        <taxon>Evosea</taxon>
        <taxon>Eumycetozoa</taxon>
        <taxon>Dictyostelia</taxon>
        <taxon>Dictyosteliales</taxon>
        <taxon>Dictyosteliaceae</taxon>
        <taxon>Dictyostelium</taxon>
    </lineage>
</organism>
<dbReference type="AlphaFoldDB" id="A0AAN7YYX3"/>
<gene>
    <name evidence="1" type="ORF">RB653_001714</name>
</gene>
<reference evidence="1 2" key="1">
    <citation type="submission" date="2023-11" db="EMBL/GenBank/DDBJ databases">
        <title>Dfirmibasis_genome.</title>
        <authorList>
            <person name="Edelbroek B."/>
            <person name="Kjellin J."/>
            <person name="Jerlstrom-Hultqvist J."/>
            <person name="Soderbom F."/>
        </authorList>
    </citation>
    <scope>NUCLEOTIDE SEQUENCE [LARGE SCALE GENOMIC DNA]</scope>
    <source>
        <strain evidence="1 2">TNS-C-14</strain>
    </source>
</reference>
<accession>A0AAN7YYX3</accession>
<protein>
    <submittedName>
        <fullName evidence="1">Uncharacterized protein</fullName>
    </submittedName>
</protein>
<evidence type="ECO:0000313" key="2">
    <source>
        <dbReference type="Proteomes" id="UP001344447"/>
    </source>
</evidence>
<keyword evidence="2" id="KW-1185">Reference proteome</keyword>
<comment type="caution">
    <text evidence="1">The sequence shown here is derived from an EMBL/GenBank/DDBJ whole genome shotgun (WGS) entry which is preliminary data.</text>
</comment>
<sequence>MNSEDETSFEQTTSWGDIIKGIFKDPESRKGVLENLKNISVFIASSMVIAKYAHKICEPQLISKILFE</sequence>
<evidence type="ECO:0000313" key="1">
    <source>
        <dbReference type="EMBL" id="KAK5581677.1"/>
    </source>
</evidence>
<dbReference type="EMBL" id="JAVFKY010000002">
    <property type="protein sequence ID" value="KAK5581677.1"/>
    <property type="molecule type" value="Genomic_DNA"/>
</dbReference>